<protein>
    <submittedName>
        <fullName evidence="1">Uncharacterized protein</fullName>
    </submittedName>
</protein>
<comment type="caution">
    <text evidence="1">The sequence shown here is derived from an EMBL/GenBank/DDBJ whole genome shotgun (WGS) entry which is preliminary data.</text>
</comment>
<dbReference type="EMBL" id="ACYT02000035">
    <property type="protein sequence ID" value="EFF79749.1"/>
    <property type="molecule type" value="Genomic_DNA"/>
</dbReference>
<dbReference type="HOGENOM" id="CLU_1735204_0_0_11"/>
<accession>D4TZ90</accession>
<dbReference type="AlphaFoldDB" id="D4TZ90"/>
<reference evidence="1 2" key="1">
    <citation type="submission" date="2009-10" db="EMBL/GenBank/DDBJ databases">
        <authorList>
            <person name="Weinstock G."/>
            <person name="Sodergren E."/>
            <person name="Clifton S."/>
            <person name="Fulton L."/>
            <person name="Fulton B."/>
            <person name="Courtney L."/>
            <person name="Fronick C."/>
            <person name="Harrison M."/>
            <person name="Strong C."/>
            <person name="Farmer C."/>
            <person name="Delahaunty K."/>
            <person name="Markovic C."/>
            <person name="Hall O."/>
            <person name="Minx P."/>
            <person name="Tomlinson C."/>
            <person name="Mitreva M."/>
            <person name="Nelson J."/>
            <person name="Hou S."/>
            <person name="Wollam A."/>
            <person name="Pepin K.H."/>
            <person name="Johnson M."/>
            <person name="Bhonagiri V."/>
            <person name="Nash W.E."/>
            <person name="Warren W."/>
            <person name="Chinwalla A."/>
            <person name="Mardis E.R."/>
            <person name="Wilson R.K."/>
        </authorList>
    </citation>
    <scope>NUCLEOTIDE SEQUENCE [LARGE SCALE GENOMIC DNA]</scope>
    <source>
        <strain evidence="1 2">F0309</strain>
    </source>
</reference>
<evidence type="ECO:0000313" key="1">
    <source>
        <dbReference type="EMBL" id="EFF79749.1"/>
    </source>
</evidence>
<organism evidence="1 2">
    <name type="scientific">Schaalia odontolytica F0309</name>
    <dbReference type="NCBI Taxonomy" id="649742"/>
    <lineage>
        <taxon>Bacteria</taxon>
        <taxon>Bacillati</taxon>
        <taxon>Actinomycetota</taxon>
        <taxon>Actinomycetes</taxon>
        <taxon>Actinomycetales</taxon>
        <taxon>Actinomycetaceae</taxon>
        <taxon>Schaalia</taxon>
    </lineage>
</organism>
<proteinExistence type="predicted"/>
<gene>
    <name evidence="1" type="ORF">HMPREF0970_01271</name>
</gene>
<dbReference type="Proteomes" id="UP000003150">
    <property type="component" value="Unassembled WGS sequence"/>
</dbReference>
<evidence type="ECO:0000313" key="2">
    <source>
        <dbReference type="Proteomes" id="UP000003150"/>
    </source>
</evidence>
<name>D4TZ90_9ACTO</name>
<feature type="non-terminal residue" evidence="1">
    <location>
        <position position="151"/>
    </location>
</feature>
<sequence length="151" mass="16551">MKRRPRRRYRAIRRVPQAYPGLYLRLKVAPVLPALAATVAVGALVEISALPEDVRSRARSLSDDMGTAISEKSQRIFFDTPGLDTLLIRSLSHVARRTATVGRAWARTVVAIGADRDGRMARMLPLIPRRGYDALMTGMLTIGTAVGALRG</sequence>